<dbReference type="InterPro" id="IPR003358">
    <property type="entry name" value="tRNA_(Gua-N-7)_MeTrfase_Trmb"/>
</dbReference>
<proteinExistence type="inferred from homology"/>
<dbReference type="EMBL" id="QPIZ01000006">
    <property type="protein sequence ID" value="RCW37425.1"/>
    <property type="molecule type" value="Genomic_DNA"/>
</dbReference>
<dbReference type="SUPFAM" id="SSF53335">
    <property type="entry name" value="S-adenosyl-L-methionine-dependent methyltransferases"/>
    <property type="match status" value="1"/>
</dbReference>
<feature type="binding site" evidence="7">
    <location>
        <position position="65"/>
    </location>
    <ligand>
        <name>S-adenosyl-L-methionine</name>
        <dbReference type="ChEBI" id="CHEBI:59789"/>
    </ligand>
</feature>
<evidence type="ECO:0000256" key="5">
    <source>
        <dbReference type="ARBA" id="ARBA00022691"/>
    </source>
</evidence>
<dbReference type="EC" id="2.1.1.33" evidence="7"/>
<evidence type="ECO:0000256" key="2">
    <source>
        <dbReference type="ARBA" id="ARBA00003015"/>
    </source>
</evidence>
<keyword evidence="3 7" id="KW-0489">Methyltransferase</keyword>
<dbReference type="PANTHER" id="PTHR23417:SF14">
    <property type="entry name" value="PENTACOTRIPEPTIDE-REPEAT REGION OF PRORP DOMAIN-CONTAINING PROTEIN"/>
    <property type="match status" value="1"/>
</dbReference>
<feature type="binding site" evidence="7">
    <location>
        <position position="114"/>
    </location>
    <ligand>
        <name>S-adenosyl-L-methionine</name>
        <dbReference type="ChEBI" id="CHEBI:59789"/>
    </ligand>
</feature>
<evidence type="ECO:0000256" key="3">
    <source>
        <dbReference type="ARBA" id="ARBA00022603"/>
    </source>
</evidence>
<accession>A0A2T0XLJ4</accession>
<dbReference type="Proteomes" id="UP000252733">
    <property type="component" value="Unassembled WGS sequence"/>
</dbReference>
<keyword evidence="5 7" id="KW-0949">S-adenosyl-L-methionine</keyword>
<dbReference type="UniPathway" id="UPA00989"/>
<feature type="binding site" evidence="7">
    <location>
        <position position="40"/>
    </location>
    <ligand>
        <name>S-adenosyl-L-methionine</name>
        <dbReference type="ChEBI" id="CHEBI:59789"/>
    </ligand>
</feature>
<dbReference type="InterPro" id="IPR029063">
    <property type="entry name" value="SAM-dependent_MTases_sf"/>
</dbReference>
<evidence type="ECO:0000256" key="6">
    <source>
        <dbReference type="ARBA" id="ARBA00022694"/>
    </source>
</evidence>
<comment type="similarity">
    <text evidence="7">Belongs to the class I-like SAM-binding methyltransferase superfamily. TrmB family.</text>
</comment>
<dbReference type="Pfam" id="PF02390">
    <property type="entry name" value="Methyltransf_4"/>
    <property type="match status" value="1"/>
</dbReference>
<evidence type="ECO:0000256" key="7">
    <source>
        <dbReference type="HAMAP-Rule" id="MF_01057"/>
    </source>
</evidence>
<keyword evidence="4 7" id="KW-0808">Transferase</keyword>
<keyword evidence="6 7" id="KW-0819">tRNA processing</keyword>
<dbReference type="PROSITE" id="PS51625">
    <property type="entry name" value="SAM_MT_TRMB"/>
    <property type="match status" value="1"/>
</dbReference>
<dbReference type="Gene3D" id="3.40.50.150">
    <property type="entry name" value="Vaccinia Virus protein VP39"/>
    <property type="match status" value="1"/>
</dbReference>
<evidence type="ECO:0000313" key="9">
    <source>
        <dbReference type="Proteomes" id="UP000252733"/>
    </source>
</evidence>
<dbReference type="GO" id="GO:0008176">
    <property type="term" value="F:tRNA (guanine(46)-N7)-methyltransferase activity"/>
    <property type="evidence" value="ECO:0007669"/>
    <property type="project" value="UniProtKB-UniRule"/>
</dbReference>
<comment type="caution">
    <text evidence="7">Lacks conserved residue(s) required for the propagation of feature annotation.</text>
</comment>
<comment type="catalytic activity">
    <reaction evidence="1 7">
        <text>guanosine(46) in tRNA + S-adenosyl-L-methionine = N(7)-methylguanosine(46) in tRNA + S-adenosyl-L-homocysteine</text>
        <dbReference type="Rhea" id="RHEA:42708"/>
        <dbReference type="Rhea" id="RHEA-COMP:10188"/>
        <dbReference type="Rhea" id="RHEA-COMP:10189"/>
        <dbReference type="ChEBI" id="CHEBI:57856"/>
        <dbReference type="ChEBI" id="CHEBI:59789"/>
        <dbReference type="ChEBI" id="CHEBI:74269"/>
        <dbReference type="ChEBI" id="CHEBI:74480"/>
        <dbReference type="EC" id="2.1.1.33"/>
    </reaction>
</comment>
<evidence type="ECO:0000313" key="8">
    <source>
        <dbReference type="EMBL" id="RCW37425.1"/>
    </source>
</evidence>
<comment type="function">
    <text evidence="2 7">Catalyzes the formation of N(7)-methylguanine at position 46 (m7G46) in tRNA.</text>
</comment>
<dbReference type="AlphaFoldDB" id="A0A2T0XLJ4"/>
<comment type="caution">
    <text evidence="8">The sequence shown here is derived from an EMBL/GenBank/DDBJ whole genome shotgun (WGS) entry which is preliminary data.</text>
</comment>
<dbReference type="InterPro" id="IPR055361">
    <property type="entry name" value="tRNA_methyltr_TrmB_bact"/>
</dbReference>
<gene>
    <name evidence="7" type="primary">trmB</name>
    <name evidence="8" type="ORF">DFO77_106119</name>
</gene>
<comment type="pathway">
    <text evidence="7">tRNA modification; N(7)-methylguanine-tRNA biosynthesis.</text>
</comment>
<keyword evidence="9" id="KW-1185">Reference proteome</keyword>
<reference evidence="8 9" key="1">
    <citation type="submission" date="2018-07" db="EMBL/GenBank/DDBJ databases">
        <title>Freshwater and sediment microbial communities from various areas in North America, analyzing microbe dynamics in response to fracking.</title>
        <authorList>
            <person name="Lamendella R."/>
        </authorList>
    </citation>
    <scope>NUCLEOTIDE SEQUENCE [LARGE SCALE GENOMIC DNA]</scope>
    <source>
        <strain evidence="8 9">160A</strain>
    </source>
</reference>
<feature type="binding site" evidence="7">
    <location>
        <position position="148"/>
    </location>
    <ligand>
        <name>substrate</name>
    </ligand>
</feature>
<organism evidence="8 9">
    <name type="scientific">Marinilabilia salmonicolor</name>
    <dbReference type="NCBI Taxonomy" id="989"/>
    <lineage>
        <taxon>Bacteria</taxon>
        <taxon>Pseudomonadati</taxon>
        <taxon>Bacteroidota</taxon>
        <taxon>Bacteroidia</taxon>
        <taxon>Marinilabiliales</taxon>
        <taxon>Marinilabiliaceae</taxon>
        <taxon>Marinilabilia</taxon>
    </lineage>
</organism>
<evidence type="ECO:0000256" key="1">
    <source>
        <dbReference type="ARBA" id="ARBA00000142"/>
    </source>
</evidence>
<dbReference type="PANTHER" id="PTHR23417">
    <property type="entry name" value="3-DEOXY-D-MANNO-OCTULOSONIC-ACID TRANSFERASE/TRNA GUANINE-N 7 - -METHYLTRANSFERASE"/>
    <property type="match status" value="1"/>
</dbReference>
<dbReference type="NCBIfam" id="NF001080">
    <property type="entry name" value="PRK00121.2-2"/>
    <property type="match status" value="1"/>
</dbReference>
<name>A0A2T0XLJ4_9BACT</name>
<protein>
    <recommendedName>
        <fullName evidence="7">tRNA (guanine-N(7)-)-methyltransferase</fullName>
        <ecNumber evidence="7">2.1.1.33</ecNumber>
    </recommendedName>
    <alternativeName>
        <fullName evidence="7">tRNA (guanine(46)-N(7))-methyltransferase</fullName>
    </alternativeName>
    <alternativeName>
        <fullName evidence="7">tRNA(m7G46)-methyltransferase</fullName>
    </alternativeName>
</protein>
<dbReference type="CDD" id="cd02440">
    <property type="entry name" value="AdoMet_MTases"/>
    <property type="match status" value="1"/>
</dbReference>
<dbReference type="STRING" id="1168289.GCA_000259075_03877"/>
<feature type="binding site" evidence="7">
    <location>
        <begin position="188"/>
        <end position="191"/>
    </location>
    <ligand>
        <name>substrate</name>
    </ligand>
</feature>
<feature type="binding site" evidence="7">
    <location>
        <position position="118"/>
    </location>
    <ligand>
        <name>substrate</name>
    </ligand>
</feature>
<sequence length="242" mass="27742">MATYSHVVQAPFDEVFHSNHALYGKWKEQFFGNDNPVVLELGCGKGEYTVGLARLFPGKNFIGVDIKGNRMHRGATDVLNEGLKNAGFLRTRIEAIHAFFAPSEVDEIWLTFPDPQIKKFRKRLTSTRFLSAYGRFLKPGGIVHLKTDSLFMYTYTRELLKANDITPLVDETDLYSNGYQDDILGIQTYYEKKWLDHGIPIKYLKFELQNADELVEPEVEIEPDEYRSAGRGVKPRRTGNQL</sequence>
<dbReference type="HAMAP" id="MF_01057">
    <property type="entry name" value="tRNA_methyltr_TrmB"/>
    <property type="match status" value="1"/>
</dbReference>
<evidence type="ECO:0000256" key="4">
    <source>
        <dbReference type="ARBA" id="ARBA00022679"/>
    </source>
</evidence>
<dbReference type="GO" id="GO:0043527">
    <property type="term" value="C:tRNA methyltransferase complex"/>
    <property type="evidence" value="ECO:0007669"/>
    <property type="project" value="TreeGrafter"/>
</dbReference>